<evidence type="ECO:0000256" key="1">
    <source>
        <dbReference type="ARBA" id="ARBA00004340"/>
    </source>
</evidence>
<dbReference type="OrthoDB" id="3250441at2759"/>
<feature type="domain" description="Crinkler effector protein N-terminal" evidence="4">
    <location>
        <begin position="6"/>
        <end position="106"/>
    </location>
</feature>
<evidence type="ECO:0000256" key="2">
    <source>
        <dbReference type="ARBA" id="ARBA00004613"/>
    </source>
</evidence>
<reference evidence="5" key="1">
    <citation type="submission" date="2020-11" db="EMBL/GenBank/DDBJ databases">
        <authorList>
            <consortium name="DOE Joint Genome Institute"/>
            <person name="Ahrendt S."/>
            <person name="Riley R."/>
            <person name="Andreopoulos W."/>
            <person name="Labutti K."/>
            <person name="Pangilinan J."/>
            <person name="Ruiz-Duenas F.J."/>
            <person name="Barrasa J.M."/>
            <person name="Sanchez-Garcia M."/>
            <person name="Camarero S."/>
            <person name="Miyauchi S."/>
            <person name="Serrano A."/>
            <person name="Linde D."/>
            <person name="Babiker R."/>
            <person name="Drula E."/>
            <person name="Ayuso-Fernandez I."/>
            <person name="Pacheco R."/>
            <person name="Padilla G."/>
            <person name="Ferreira P."/>
            <person name="Barriuso J."/>
            <person name="Kellner H."/>
            <person name="Castanera R."/>
            <person name="Alfaro M."/>
            <person name="Ramirez L."/>
            <person name="Pisabarro A.G."/>
            <person name="Kuo A."/>
            <person name="Tritt A."/>
            <person name="Lipzen A."/>
            <person name="He G."/>
            <person name="Yan M."/>
            <person name="Ng V."/>
            <person name="Cullen D."/>
            <person name="Martin F."/>
            <person name="Rosso M.-N."/>
            <person name="Henrissat B."/>
            <person name="Hibbett D."/>
            <person name="Martinez A.T."/>
            <person name="Grigoriev I.V."/>
        </authorList>
    </citation>
    <scope>NUCLEOTIDE SEQUENCE</scope>
    <source>
        <strain evidence="5">CIRM-BRFM 674</strain>
    </source>
</reference>
<organism evidence="5 6">
    <name type="scientific">Pholiota conissans</name>
    <dbReference type="NCBI Taxonomy" id="109636"/>
    <lineage>
        <taxon>Eukaryota</taxon>
        <taxon>Fungi</taxon>
        <taxon>Dikarya</taxon>
        <taxon>Basidiomycota</taxon>
        <taxon>Agaricomycotina</taxon>
        <taxon>Agaricomycetes</taxon>
        <taxon>Agaricomycetidae</taxon>
        <taxon>Agaricales</taxon>
        <taxon>Agaricineae</taxon>
        <taxon>Strophariaceae</taxon>
        <taxon>Pholiota</taxon>
    </lineage>
</organism>
<sequence length="587" mass="66189">MSQSFNITCYYPAEKPQFFQVEIDLKWIVSRLVKEIRLELRSEFNVEIAHDIQLFKVCITTQPREDRRFRALQWLHQQRGECLDDGDLLSSVFSTVPTSGSINIIVSDPEVSEMIDGLGDPVLLQQKKLRKDLGKRMDNLRLDYSPSDIIVSAAKMRAVLEGDHTGFHIGRPSGAPPAIFSPALAALQKRLENLDDIEVSCLEVSKAAKYSADAIKFYSDDAERQAAVSESLDEAIGQKGNWGMVLPWVDRIKPDCSWWHNDFLMMVLELKNAMDITGNPALQSALVFSKIISQEKYKSFREFCNFPIVLIGVAENRIDIYIGVCIGDIHVAKLLTLDVIYGFLASDNIVRLARVFAALSHCREDLAKYYDDVNNRKTTKLSSFFPNPTPVDPCQPLPTVVYKHFTARNGQPASVVGLGAATTLLYIATLDDKEVIVKFTVRYNEKAHRILATAGLAPELHFCGRIVGGLYMVVMDRICGKFLWQLNQEKTPVPSFIVDQVEQAVHLLHAENIVFGDLRDNNIIYDASKERAVLIDFDWPGMHGKTRYPATLNTTGKWADGVVQYAVMDKDHDLWQLDRLRDSCTLV</sequence>
<evidence type="ECO:0000313" key="5">
    <source>
        <dbReference type="EMBL" id="KAF9484913.1"/>
    </source>
</evidence>
<comment type="caution">
    <text evidence="5">The sequence shown here is derived from an EMBL/GenBank/DDBJ whole genome shotgun (WGS) entry which is preliminary data.</text>
</comment>
<evidence type="ECO:0000313" key="6">
    <source>
        <dbReference type="Proteomes" id="UP000807469"/>
    </source>
</evidence>
<dbReference type="Proteomes" id="UP000807469">
    <property type="component" value="Unassembled WGS sequence"/>
</dbReference>
<dbReference type="SUPFAM" id="SSF56112">
    <property type="entry name" value="Protein kinase-like (PK-like)"/>
    <property type="match status" value="1"/>
</dbReference>
<dbReference type="EMBL" id="MU155139">
    <property type="protein sequence ID" value="KAF9484913.1"/>
    <property type="molecule type" value="Genomic_DNA"/>
</dbReference>
<keyword evidence="3" id="KW-0964">Secreted</keyword>
<keyword evidence="6" id="KW-1185">Reference proteome</keyword>
<proteinExistence type="predicted"/>
<evidence type="ECO:0000259" key="4">
    <source>
        <dbReference type="Pfam" id="PF20147"/>
    </source>
</evidence>
<name>A0A9P6D6Q7_9AGAR</name>
<dbReference type="AlphaFoldDB" id="A0A9P6D6Q7"/>
<dbReference type="Gene3D" id="1.10.510.10">
    <property type="entry name" value="Transferase(Phosphotransferase) domain 1"/>
    <property type="match status" value="1"/>
</dbReference>
<dbReference type="GO" id="GO:0043657">
    <property type="term" value="C:host cell"/>
    <property type="evidence" value="ECO:0007669"/>
    <property type="project" value="UniProtKB-SubCell"/>
</dbReference>
<accession>A0A9P6D6Q7</accession>
<dbReference type="GO" id="GO:0005576">
    <property type="term" value="C:extracellular region"/>
    <property type="evidence" value="ECO:0007669"/>
    <property type="project" value="UniProtKB-SubCell"/>
</dbReference>
<dbReference type="Pfam" id="PF20147">
    <property type="entry name" value="Crinkler"/>
    <property type="match status" value="1"/>
</dbReference>
<protein>
    <recommendedName>
        <fullName evidence="4">Crinkler effector protein N-terminal domain-containing protein</fullName>
    </recommendedName>
</protein>
<comment type="subcellular location">
    <subcellularLocation>
        <location evidence="1">Host cell</location>
    </subcellularLocation>
    <subcellularLocation>
        <location evidence="2">Secreted</location>
    </subcellularLocation>
</comment>
<dbReference type="InterPro" id="IPR045379">
    <property type="entry name" value="Crinkler_N"/>
</dbReference>
<evidence type="ECO:0000256" key="3">
    <source>
        <dbReference type="ARBA" id="ARBA00022525"/>
    </source>
</evidence>
<dbReference type="InterPro" id="IPR011009">
    <property type="entry name" value="Kinase-like_dom_sf"/>
</dbReference>
<gene>
    <name evidence="5" type="ORF">BDN70DRAFT_917313</name>
</gene>